<accession>A0A517QA03</accession>
<evidence type="ECO:0000313" key="1">
    <source>
        <dbReference type="EMBL" id="QDT28460.1"/>
    </source>
</evidence>
<proteinExistence type="predicted"/>
<dbReference type="Proteomes" id="UP000315647">
    <property type="component" value="Chromosome"/>
</dbReference>
<dbReference type="AlphaFoldDB" id="A0A517QA03"/>
<reference evidence="1 2" key="1">
    <citation type="submission" date="2019-03" db="EMBL/GenBank/DDBJ databases">
        <title>Deep-cultivation of Planctomycetes and their phenomic and genomic characterization uncovers novel biology.</title>
        <authorList>
            <person name="Wiegand S."/>
            <person name="Jogler M."/>
            <person name="Boedeker C."/>
            <person name="Pinto D."/>
            <person name="Vollmers J."/>
            <person name="Rivas-Marin E."/>
            <person name="Kohn T."/>
            <person name="Peeters S.H."/>
            <person name="Heuer A."/>
            <person name="Rast P."/>
            <person name="Oberbeckmann S."/>
            <person name="Bunk B."/>
            <person name="Jeske O."/>
            <person name="Meyerdierks A."/>
            <person name="Storesund J.E."/>
            <person name="Kallscheuer N."/>
            <person name="Luecker S."/>
            <person name="Lage O.M."/>
            <person name="Pohl T."/>
            <person name="Merkel B.J."/>
            <person name="Hornburger P."/>
            <person name="Mueller R.-W."/>
            <person name="Bruemmer F."/>
            <person name="Labrenz M."/>
            <person name="Spormann A.M."/>
            <person name="Op den Camp H."/>
            <person name="Overmann J."/>
            <person name="Amann R."/>
            <person name="Jetten M.S.M."/>
            <person name="Mascher T."/>
            <person name="Medema M.H."/>
            <person name="Devos D.P."/>
            <person name="Kaster A.-K."/>
            <person name="Ovreas L."/>
            <person name="Rohde M."/>
            <person name="Galperin M.Y."/>
            <person name="Jogler C."/>
        </authorList>
    </citation>
    <scope>NUCLEOTIDE SEQUENCE [LARGE SCALE GENOMIC DNA]</scope>
    <source>
        <strain evidence="1 2">Enr10</strain>
    </source>
</reference>
<dbReference type="EMBL" id="CP037421">
    <property type="protein sequence ID" value="QDT28460.1"/>
    <property type="molecule type" value="Genomic_DNA"/>
</dbReference>
<evidence type="ECO:0000313" key="2">
    <source>
        <dbReference type="Proteomes" id="UP000315647"/>
    </source>
</evidence>
<keyword evidence="2" id="KW-1185">Reference proteome</keyword>
<name>A0A517QA03_9PLAN</name>
<protein>
    <submittedName>
        <fullName evidence="1">Uncharacterized protein</fullName>
    </submittedName>
</protein>
<gene>
    <name evidence="1" type="ORF">Enr10x_38040</name>
</gene>
<organism evidence="1 2">
    <name type="scientific">Gimesia panareensis</name>
    <dbReference type="NCBI Taxonomy" id="2527978"/>
    <lineage>
        <taxon>Bacteria</taxon>
        <taxon>Pseudomonadati</taxon>
        <taxon>Planctomycetota</taxon>
        <taxon>Planctomycetia</taxon>
        <taxon>Planctomycetales</taxon>
        <taxon>Planctomycetaceae</taxon>
        <taxon>Gimesia</taxon>
    </lineage>
</organism>
<sequence length="187" mass="21541">MRCRNKPWNSEGSIHKAGPDIHLLDNPVTGEGQCEPITVLNCHVSCVLKAVRASHRPIQETPMTSRLVQIIAKLFSRKRDIVNFLSAAEGIDFRLRDGSVVPGFRWSQVTRIETCKIDLMVYDEVALRFTTDKGRYEILEGHTAFQECFAHLEQQFGLSPEWYFQVMENAFETNHRVLYQKESIRSN</sequence>